<dbReference type="AlphaFoldDB" id="A0A1E7NEI7"/>
<dbReference type="EMBL" id="BMUB01000033">
    <property type="protein sequence ID" value="GGV04347.1"/>
    <property type="molecule type" value="Genomic_DNA"/>
</dbReference>
<protein>
    <submittedName>
        <fullName evidence="3">Uncharacterized protein</fullName>
    </submittedName>
</protein>
<feature type="compositionally biased region" description="Gly residues" evidence="1">
    <location>
        <begin position="80"/>
        <end position="90"/>
    </location>
</feature>
<dbReference type="OrthoDB" id="9985952at2"/>
<accession>A0A8H9HZC6</accession>
<accession>A0A1E7NEI7</accession>
<proteinExistence type="predicted"/>
<name>A0A1E7NEI7_KITAU</name>
<organism evidence="3 4">
    <name type="scientific">Kitasatospora aureofaciens</name>
    <name type="common">Streptomyces aureofaciens</name>
    <dbReference type="NCBI Taxonomy" id="1894"/>
    <lineage>
        <taxon>Bacteria</taxon>
        <taxon>Bacillati</taxon>
        <taxon>Actinomycetota</taxon>
        <taxon>Actinomycetes</taxon>
        <taxon>Kitasatosporales</taxon>
        <taxon>Streptomycetaceae</taxon>
        <taxon>Kitasatospora</taxon>
    </lineage>
</organism>
<dbReference type="RefSeq" id="WP_030557170.1">
    <property type="nucleotide sequence ID" value="NZ_BMUB01000033.1"/>
</dbReference>
<gene>
    <name evidence="2" type="ORF">GCM10010502_68810</name>
    <name evidence="3" type="ORF">HS99_0018660</name>
</gene>
<reference evidence="4" key="3">
    <citation type="submission" date="2016-08" db="EMBL/GenBank/DDBJ databases">
        <title>Sequencing, assembly and comparative genomics of S. aureofaciens ATCC 10762.</title>
        <authorList>
            <person name="Gradnigo J.S."/>
            <person name="Johnson N."/>
            <person name="Somerville G.A."/>
        </authorList>
    </citation>
    <scope>NUCLEOTIDE SEQUENCE [LARGE SCALE GENOMIC DNA]</scope>
    <source>
        <strain evidence="4">ATCC 10762 / DSM 40127 / CCM 3239 / JCM 4008 / LMG 5968 / NBRC 12843 / NCIMB 8234 / A-377</strain>
    </source>
</reference>
<feature type="region of interest" description="Disordered" evidence="1">
    <location>
        <begin position="67"/>
        <end position="90"/>
    </location>
</feature>
<evidence type="ECO:0000256" key="1">
    <source>
        <dbReference type="SAM" id="MobiDB-lite"/>
    </source>
</evidence>
<sequence>MNADSTGAAGDLADVLDAFADQAAAPGDPREIWVTIGTPHSIEQRTVVLSAGVADWIGDLLRDESEALEQGRTGRQPDDGPGGFDGVDGW</sequence>
<dbReference type="KEGG" id="kau:B6264_30935"/>
<reference evidence="2" key="5">
    <citation type="submission" date="2020-09" db="EMBL/GenBank/DDBJ databases">
        <authorList>
            <person name="Sun Q."/>
            <person name="Ohkuma M."/>
        </authorList>
    </citation>
    <scope>NUCLEOTIDE SEQUENCE</scope>
    <source>
        <strain evidence="2">JCM 4434</strain>
    </source>
</reference>
<comment type="caution">
    <text evidence="3">The sequence shown here is derived from an EMBL/GenBank/DDBJ whole genome shotgun (WGS) entry which is preliminary data.</text>
</comment>
<reference evidence="3" key="4">
    <citation type="submission" date="2016-08" db="EMBL/GenBank/DDBJ databases">
        <title>Sequencing, Assembly and Comparative Genomics of S. aureofaciens ATCC 10762.</title>
        <authorList>
            <person name="Gradnigo J.S."/>
            <person name="Johnson N."/>
            <person name="Somerville G.A."/>
        </authorList>
    </citation>
    <scope>NUCLEOTIDE SEQUENCE [LARGE SCALE GENOMIC DNA]</scope>
    <source>
        <strain evidence="3">ATCC 10762</strain>
    </source>
</reference>
<evidence type="ECO:0000313" key="2">
    <source>
        <dbReference type="EMBL" id="GGV04347.1"/>
    </source>
</evidence>
<reference evidence="3 4" key="2">
    <citation type="submission" date="2014-07" db="EMBL/GenBank/DDBJ databases">
        <authorList>
            <person name="Zhang J.E."/>
            <person name="Yang H."/>
            <person name="Guo J."/>
            <person name="Deng Z."/>
            <person name="Luo H."/>
            <person name="Luo M."/>
            <person name="Zhao B."/>
        </authorList>
    </citation>
    <scope>NUCLEOTIDE SEQUENCE [LARGE SCALE GENOMIC DNA]</scope>
    <source>
        <strain evidence="3">ATCC 10762</strain>
        <strain evidence="4">ATCC 10762 / DSM 40127 / CCM 3239 / JCM 4008 / LMG 5968 / NBRC 12843 / NCIMB 8234 / A-377</strain>
    </source>
</reference>
<evidence type="ECO:0000313" key="4">
    <source>
        <dbReference type="Proteomes" id="UP000037395"/>
    </source>
</evidence>
<dbReference type="GeneID" id="97489773"/>
<keyword evidence="4" id="KW-1185">Reference proteome</keyword>
<dbReference type="EMBL" id="JPRF03000002">
    <property type="protein sequence ID" value="OEV39107.1"/>
    <property type="molecule type" value="Genomic_DNA"/>
</dbReference>
<reference evidence="2" key="1">
    <citation type="journal article" date="2014" name="Int. J. Syst. Evol. Microbiol.">
        <title>Complete genome sequence of Corynebacterium casei LMG S-19264T (=DSM 44701T), isolated from a smear-ripened cheese.</title>
        <authorList>
            <consortium name="US DOE Joint Genome Institute (JGI-PGF)"/>
            <person name="Walter F."/>
            <person name="Albersmeier A."/>
            <person name="Kalinowski J."/>
            <person name="Ruckert C."/>
        </authorList>
    </citation>
    <scope>NUCLEOTIDE SEQUENCE</scope>
    <source>
        <strain evidence="2">JCM 4434</strain>
    </source>
</reference>
<dbReference type="Proteomes" id="UP000610124">
    <property type="component" value="Unassembled WGS sequence"/>
</dbReference>
<evidence type="ECO:0000313" key="3">
    <source>
        <dbReference type="EMBL" id="OEV39107.1"/>
    </source>
</evidence>
<dbReference type="Proteomes" id="UP000037395">
    <property type="component" value="Unassembled WGS sequence"/>
</dbReference>